<keyword evidence="5 9" id="KW-0819">tRNA processing</keyword>
<evidence type="ECO:0000313" key="10">
    <source>
        <dbReference type="EMBL" id="PJF17261.1"/>
    </source>
</evidence>
<dbReference type="CDD" id="cd02440">
    <property type="entry name" value="AdoMet_MTases"/>
    <property type="match status" value="1"/>
</dbReference>
<evidence type="ECO:0000256" key="4">
    <source>
        <dbReference type="ARBA" id="ARBA00022691"/>
    </source>
</evidence>
<name>A0A2H9THP1_9FUNG</name>
<dbReference type="AlphaFoldDB" id="A0A2H9THP1"/>
<evidence type="ECO:0000256" key="7">
    <source>
        <dbReference type="ARBA" id="ARBA00039099"/>
    </source>
</evidence>
<comment type="catalytic activity">
    <reaction evidence="8">
        <text>guanosine(26) in tRNA + 2 S-adenosyl-L-methionine = N(2)-dimethylguanosine(26) in tRNA + 2 S-adenosyl-L-homocysteine + 2 H(+)</text>
        <dbReference type="Rhea" id="RHEA:43140"/>
        <dbReference type="Rhea" id="RHEA-COMP:10359"/>
        <dbReference type="Rhea" id="RHEA-COMP:10360"/>
        <dbReference type="ChEBI" id="CHEBI:15378"/>
        <dbReference type="ChEBI" id="CHEBI:57856"/>
        <dbReference type="ChEBI" id="CHEBI:59789"/>
        <dbReference type="ChEBI" id="CHEBI:74269"/>
        <dbReference type="ChEBI" id="CHEBI:74513"/>
        <dbReference type="EC" id="2.1.1.216"/>
    </reaction>
</comment>
<keyword evidence="4 9" id="KW-0949">S-adenosyl-L-methionine</keyword>
<evidence type="ECO:0000256" key="9">
    <source>
        <dbReference type="PROSITE-ProRule" id="PRU00958"/>
    </source>
</evidence>
<reference evidence="10 11" key="1">
    <citation type="submission" date="2016-10" db="EMBL/GenBank/DDBJ databases">
        <title>The genome of Paramicrosporidium saccamoebae is the missing link in understanding Cryptomycota and Microsporidia evolution.</title>
        <authorList>
            <person name="Quandt C.A."/>
            <person name="Beaudet D."/>
            <person name="Corsaro D."/>
            <person name="Michel R."/>
            <person name="Corradi N."/>
            <person name="James T."/>
        </authorList>
    </citation>
    <scope>NUCLEOTIDE SEQUENCE [LARGE SCALE GENOMIC DNA]</scope>
    <source>
        <strain evidence="10 11">KSL3</strain>
    </source>
</reference>
<keyword evidence="6 9" id="KW-0694">RNA-binding</keyword>
<proteinExistence type="inferred from homology"/>
<dbReference type="InterPro" id="IPR029063">
    <property type="entry name" value="SAM-dependent_MTases_sf"/>
</dbReference>
<accession>A0A2H9THP1</accession>
<keyword evidence="11" id="KW-1185">Reference proteome</keyword>
<dbReference type="GO" id="GO:0160104">
    <property type="term" value="F:tRNA (guanine(26)-N2)-dimethyltransferase activity"/>
    <property type="evidence" value="ECO:0007669"/>
    <property type="project" value="UniProtKB-EC"/>
</dbReference>
<dbReference type="Pfam" id="PF02005">
    <property type="entry name" value="TRM"/>
    <property type="match status" value="1"/>
</dbReference>
<evidence type="ECO:0000256" key="5">
    <source>
        <dbReference type="ARBA" id="ARBA00022694"/>
    </source>
</evidence>
<dbReference type="EMBL" id="MTSL01000181">
    <property type="protein sequence ID" value="PJF17261.1"/>
    <property type="molecule type" value="Genomic_DNA"/>
</dbReference>
<comment type="caution">
    <text evidence="10">The sequence shown here is derived from an EMBL/GenBank/DDBJ whole genome shotgun (WGS) entry which is preliminary data.</text>
</comment>
<sequence length="260" mass="28567">MTDNTHSNSLSPSCDDYTVVKEGSVHIRFPKGEVFYNPVQQFNRDLSISVIRTFSDIYLSERKKRNLDGLTILEALSATGLRSIRYAKELPKIVRIYANDLDPSAVETIKRNVKLNSEDASHIINIIQPIQGDANASMHRLKYEGQQLDVIDLDPYGSAAPFIDSAVQSIADGGLLCVTCTDLAVLCATHPETCFAKYGGLPVRGDVCHEASHSNSSAILNAGYAVSGSHCEPLAIKTTAPVSLLWKIMQVMVQRRLFLK</sequence>
<comment type="similarity">
    <text evidence="9">Belongs to the class I-like SAM-binding methyltransferase superfamily. Trm1 family.</text>
</comment>
<dbReference type="InterPro" id="IPR002905">
    <property type="entry name" value="Trm1"/>
</dbReference>
<dbReference type="PANTHER" id="PTHR10631">
    <property type="entry name" value="N 2 ,N 2 -DIMETHYLGUANOSINE TRNA METHYLTRANSFERASE"/>
    <property type="match status" value="1"/>
</dbReference>
<keyword evidence="3 9" id="KW-0808">Transferase</keyword>
<evidence type="ECO:0000313" key="11">
    <source>
        <dbReference type="Proteomes" id="UP000240830"/>
    </source>
</evidence>
<dbReference type="GO" id="GO:0005634">
    <property type="term" value="C:nucleus"/>
    <property type="evidence" value="ECO:0007669"/>
    <property type="project" value="TreeGrafter"/>
</dbReference>
<dbReference type="Gene3D" id="3.40.50.150">
    <property type="entry name" value="Vaccinia Virus protein VP39"/>
    <property type="match status" value="1"/>
</dbReference>
<dbReference type="EC" id="2.1.1.216" evidence="7"/>
<evidence type="ECO:0000256" key="1">
    <source>
        <dbReference type="ARBA" id="ARBA00022555"/>
    </source>
</evidence>
<evidence type="ECO:0000256" key="8">
    <source>
        <dbReference type="ARBA" id="ARBA00051897"/>
    </source>
</evidence>
<dbReference type="PANTHER" id="PTHR10631:SF3">
    <property type="entry name" value="TRNA (GUANINE(26)-N(2))-DIMETHYLTRANSFERASE"/>
    <property type="match status" value="1"/>
</dbReference>
<keyword evidence="2 9" id="KW-0489">Methyltransferase</keyword>
<evidence type="ECO:0000256" key="2">
    <source>
        <dbReference type="ARBA" id="ARBA00022603"/>
    </source>
</evidence>
<keyword evidence="1 9" id="KW-0820">tRNA-binding</keyword>
<evidence type="ECO:0000256" key="3">
    <source>
        <dbReference type="ARBA" id="ARBA00022679"/>
    </source>
</evidence>
<dbReference type="STRING" id="1246581.A0A2H9THP1"/>
<dbReference type="GO" id="GO:0000049">
    <property type="term" value="F:tRNA binding"/>
    <property type="evidence" value="ECO:0007669"/>
    <property type="project" value="UniProtKB-UniRule"/>
</dbReference>
<dbReference type="SUPFAM" id="SSF53335">
    <property type="entry name" value="S-adenosyl-L-methionine-dependent methyltransferases"/>
    <property type="match status" value="1"/>
</dbReference>
<organism evidence="10 11">
    <name type="scientific">Paramicrosporidium saccamoebae</name>
    <dbReference type="NCBI Taxonomy" id="1246581"/>
    <lineage>
        <taxon>Eukaryota</taxon>
        <taxon>Fungi</taxon>
        <taxon>Fungi incertae sedis</taxon>
        <taxon>Cryptomycota</taxon>
        <taxon>Cryptomycota incertae sedis</taxon>
        <taxon>Paramicrosporidium</taxon>
    </lineage>
</organism>
<dbReference type="GO" id="GO:0002940">
    <property type="term" value="P:tRNA N2-guanine methylation"/>
    <property type="evidence" value="ECO:0007669"/>
    <property type="project" value="TreeGrafter"/>
</dbReference>
<gene>
    <name evidence="10" type="ORF">PSACC_02927</name>
</gene>
<protein>
    <recommendedName>
        <fullName evidence="7">tRNA (guanine(26)-N(2))-dimethyltransferase</fullName>
        <ecNumber evidence="7">2.1.1.216</ecNumber>
    </recommendedName>
</protein>
<evidence type="ECO:0000256" key="6">
    <source>
        <dbReference type="ARBA" id="ARBA00022884"/>
    </source>
</evidence>
<dbReference type="PROSITE" id="PS51626">
    <property type="entry name" value="SAM_MT_TRM1"/>
    <property type="match status" value="1"/>
</dbReference>
<dbReference type="OrthoDB" id="6349953at2759"/>
<dbReference type="Proteomes" id="UP000240830">
    <property type="component" value="Unassembled WGS sequence"/>
</dbReference>